<sequence length="632" mass="73004">MQLIQLGKAANKRPVAKQRKKILFIEPYPENNIYRMAPRERQVLWFPKLSLPSLAAYTPSHWDIQIVDESVDVIDYNVQVDLVGISAMTCYAPRAYEIAKRFRAKGITVVLGGVHPSYMPEEAARYADSVVIGEAEDLWPKLLQDFEEGKLQKFYRMESFPAMEGYRQTRLELLKQDAYMTGQCLMTTRGCHFECEFCSVSPFNGKTTRRRPVPEVIAEMQRVKEWRQSKIVDKMLKGPIFERFKTSIRFYSGIEDGTFFAFVDDLHNSNRTYCKELWTALKALDIKWGAQCTLFLGDEPDMVKLAADSGCVAMFVGMESIFEESIDETNKPFNRVEQYERQIKCFHDNGIMLNPGVIFGFDHDDDTVFEKTVDFLIQNNMELAYFNILTPLPGTPLFDRMKAEGRILHNEWEKYDGKHVVFKPKRMSVETLQEGFYWANHRFYSHDSIMRRLFYTNQRLLARWMMNMAFRSIIKRTAPKGSISPLSQVIQNLQTRLPSVETENLIPNALNSLREKVQEVSGQVSGRIDRFLQIRAQKTETLRELRVNLEGTLDRLNAKELKKRILQATERAKVDIVLNFEHLQHATPAAFSTLADPQFLTKIAAAANVKFMNLKKSFQQAVDPALLALEIE</sequence>
<keyword evidence="5" id="KW-0411">Iron-sulfur</keyword>
<dbReference type="Proteomes" id="UP000534783">
    <property type="component" value="Unassembled WGS sequence"/>
</dbReference>
<dbReference type="EMBL" id="VTOW01000001">
    <property type="protein sequence ID" value="NKE70530.1"/>
    <property type="molecule type" value="Genomic_DNA"/>
</dbReference>
<reference evidence="8 9" key="1">
    <citation type="journal article" date="2020" name="Nature">
        <title>Bacterial chemolithoautotrophy via manganese oxidation.</title>
        <authorList>
            <person name="Yu H."/>
            <person name="Leadbetter J.R."/>
        </authorList>
    </citation>
    <scope>NUCLEOTIDE SEQUENCE [LARGE SCALE GENOMIC DNA]</scope>
    <source>
        <strain evidence="8 9">Mn-1</strain>
    </source>
</reference>
<name>A0A7X6DNQ0_9BACT</name>
<proteinExistence type="predicted"/>
<evidence type="ECO:0000256" key="1">
    <source>
        <dbReference type="ARBA" id="ARBA00001966"/>
    </source>
</evidence>
<dbReference type="SFLD" id="SFLDG01082">
    <property type="entry name" value="B12-binding_domain_containing"/>
    <property type="match status" value="1"/>
</dbReference>
<dbReference type="RefSeq" id="WP_168058773.1">
    <property type="nucleotide sequence ID" value="NZ_VTOW01000001.1"/>
</dbReference>
<dbReference type="Gene3D" id="3.80.30.20">
    <property type="entry name" value="tm_1862 like domain"/>
    <property type="match status" value="1"/>
</dbReference>
<dbReference type="InterPro" id="IPR006638">
    <property type="entry name" value="Elp3/MiaA/NifB-like_rSAM"/>
</dbReference>
<dbReference type="Pfam" id="PF02310">
    <property type="entry name" value="B12-binding"/>
    <property type="match status" value="1"/>
</dbReference>
<dbReference type="InterPro" id="IPR023404">
    <property type="entry name" value="rSAM_horseshoe"/>
</dbReference>
<dbReference type="PROSITE" id="PS51332">
    <property type="entry name" value="B12_BINDING"/>
    <property type="match status" value="1"/>
</dbReference>
<accession>A0A7X6DNQ0</accession>
<comment type="caution">
    <text evidence="8">The sequence shown here is derived from an EMBL/GenBank/DDBJ whole genome shotgun (WGS) entry which is preliminary data.</text>
</comment>
<dbReference type="GO" id="GO:0031419">
    <property type="term" value="F:cobalamin binding"/>
    <property type="evidence" value="ECO:0007669"/>
    <property type="project" value="InterPro"/>
</dbReference>
<keyword evidence="2" id="KW-0949">S-adenosyl-L-methionine</keyword>
<keyword evidence="4" id="KW-0408">Iron</keyword>
<keyword evidence="3" id="KW-0479">Metal-binding</keyword>
<comment type="cofactor">
    <cofactor evidence="1">
        <name>[4Fe-4S] cluster</name>
        <dbReference type="ChEBI" id="CHEBI:49883"/>
    </cofactor>
</comment>
<dbReference type="InterPro" id="IPR051198">
    <property type="entry name" value="BchE-like"/>
</dbReference>
<evidence type="ECO:0000313" key="9">
    <source>
        <dbReference type="Proteomes" id="UP000534783"/>
    </source>
</evidence>
<dbReference type="SUPFAM" id="SSF102114">
    <property type="entry name" value="Radical SAM enzymes"/>
    <property type="match status" value="1"/>
</dbReference>
<evidence type="ECO:0000256" key="2">
    <source>
        <dbReference type="ARBA" id="ARBA00022691"/>
    </source>
</evidence>
<dbReference type="GO" id="GO:0046872">
    <property type="term" value="F:metal ion binding"/>
    <property type="evidence" value="ECO:0007669"/>
    <property type="project" value="UniProtKB-KW"/>
</dbReference>
<dbReference type="AlphaFoldDB" id="A0A7X6DNQ0"/>
<evidence type="ECO:0000259" key="6">
    <source>
        <dbReference type="PROSITE" id="PS51332"/>
    </source>
</evidence>
<evidence type="ECO:0000313" key="8">
    <source>
        <dbReference type="EMBL" id="NKE70530.1"/>
    </source>
</evidence>
<evidence type="ECO:0000259" key="7">
    <source>
        <dbReference type="PROSITE" id="PS51918"/>
    </source>
</evidence>
<dbReference type="InterPro" id="IPR007197">
    <property type="entry name" value="rSAM"/>
</dbReference>
<feature type="domain" description="B12-binding" evidence="6">
    <location>
        <begin position="65"/>
        <end position="153"/>
    </location>
</feature>
<evidence type="ECO:0000256" key="4">
    <source>
        <dbReference type="ARBA" id="ARBA00023004"/>
    </source>
</evidence>
<dbReference type="GO" id="GO:0003824">
    <property type="term" value="F:catalytic activity"/>
    <property type="evidence" value="ECO:0007669"/>
    <property type="project" value="InterPro"/>
</dbReference>
<evidence type="ECO:0000256" key="3">
    <source>
        <dbReference type="ARBA" id="ARBA00022723"/>
    </source>
</evidence>
<dbReference type="PANTHER" id="PTHR43409">
    <property type="entry name" value="ANAEROBIC MAGNESIUM-PROTOPORPHYRIN IX MONOMETHYL ESTER CYCLASE-RELATED"/>
    <property type="match status" value="1"/>
</dbReference>
<dbReference type="InterPro" id="IPR006158">
    <property type="entry name" value="Cobalamin-bd"/>
</dbReference>
<dbReference type="SFLD" id="SFLDS00029">
    <property type="entry name" value="Radical_SAM"/>
    <property type="match status" value="1"/>
</dbReference>
<gene>
    <name evidence="8" type="ORF">MNODULE_07230</name>
</gene>
<dbReference type="GO" id="GO:0005829">
    <property type="term" value="C:cytosol"/>
    <property type="evidence" value="ECO:0007669"/>
    <property type="project" value="TreeGrafter"/>
</dbReference>
<dbReference type="PROSITE" id="PS51918">
    <property type="entry name" value="RADICAL_SAM"/>
    <property type="match status" value="1"/>
</dbReference>
<evidence type="ECO:0000256" key="5">
    <source>
        <dbReference type="ARBA" id="ARBA00023014"/>
    </source>
</evidence>
<dbReference type="InterPro" id="IPR025274">
    <property type="entry name" value="DUF4070"/>
</dbReference>
<dbReference type="InterPro" id="IPR058240">
    <property type="entry name" value="rSAM_sf"/>
</dbReference>
<dbReference type="PANTHER" id="PTHR43409:SF7">
    <property type="entry name" value="BLL1977 PROTEIN"/>
    <property type="match status" value="1"/>
</dbReference>
<feature type="domain" description="Radical SAM core" evidence="7">
    <location>
        <begin position="177"/>
        <end position="425"/>
    </location>
</feature>
<dbReference type="GO" id="GO:0051536">
    <property type="term" value="F:iron-sulfur cluster binding"/>
    <property type="evidence" value="ECO:0007669"/>
    <property type="project" value="UniProtKB-KW"/>
</dbReference>
<dbReference type="CDD" id="cd02068">
    <property type="entry name" value="radical_SAM_B12_BD"/>
    <property type="match status" value="1"/>
</dbReference>
<protein>
    <submittedName>
        <fullName evidence="8">Radical SAM protein</fullName>
    </submittedName>
</protein>
<dbReference type="Gene3D" id="3.40.50.280">
    <property type="entry name" value="Cobalamin-binding domain"/>
    <property type="match status" value="1"/>
</dbReference>
<organism evidence="8 9">
    <name type="scientific">Candidatus Manganitrophus noduliformans</name>
    <dbReference type="NCBI Taxonomy" id="2606439"/>
    <lineage>
        <taxon>Bacteria</taxon>
        <taxon>Pseudomonadati</taxon>
        <taxon>Nitrospirota</taxon>
        <taxon>Nitrospiria</taxon>
        <taxon>Candidatus Troglogloeales</taxon>
        <taxon>Candidatus Manganitrophaceae</taxon>
        <taxon>Candidatus Manganitrophus</taxon>
    </lineage>
</organism>
<keyword evidence="9" id="KW-1185">Reference proteome</keyword>
<dbReference type="Pfam" id="PF13282">
    <property type="entry name" value="DUF4070"/>
    <property type="match status" value="1"/>
</dbReference>
<dbReference type="SMART" id="SM00729">
    <property type="entry name" value="Elp3"/>
    <property type="match status" value="1"/>
</dbReference>